<dbReference type="Proteomes" id="UP000002535">
    <property type="component" value="Chromosome"/>
</dbReference>
<reference evidence="2 3" key="1">
    <citation type="journal article" date="2007" name="PLoS Genet.">
        <title>Patterns and implications of gene gain and loss in the evolution of Prochlorococcus.</title>
        <authorList>
            <person name="Kettler G.C."/>
            <person name="Martiny A.C."/>
            <person name="Huang K."/>
            <person name="Zucker J."/>
            <person name="Coleman M.L."/>
            <person name="Rodrigue S."/>
            <person name="Chen F."/>
            <person name="Lapidus A."/>
            <person name="Ferriera S."/>
            <person name="Johnson J."/>
            <person name="Steglich C."/>
            <person name="Church G.M."/>
            <person name="Richardson P."/>
            <person name="Chisholm S.W."/>
        </authorList>
    </citation>
    <scope>NUCLEOTIDE SEQUENCE [LARGE SCALE GENOMIC DNA]</scope>
    <source>
        <strain evidence="2 3">NATL2A</strain>
    </source>
</reference>
<evidence type="ECO:0000313" key="2">
    <source>
        <dbReference type="EMBL" id="ABU23839.1"/>
    </source>
</evidence>
<dbReference type="AlphaFoldDB" id="A7MDA1"/>
<keyword evidence="1" id="KW-0812">Transmembrane</keyword>
<dbReference type="EMBL" id="CP000095">
    <property type="protein sequence ID" value="ABU23839.1"/>
    <property type="molecule type" value="Genomic_DNA"/>
</dbReference>
<evidence type="ECO:0000313" key="3">
    <source>
        <dbReference type="Proteomes" id="UP000002535"/>
    </source>
</evidence>
<dbReference type="KEGG" id="pmn:PMN2A_1901"/>
<keyword evidence="1" id="KW-1133">Transmembrane helix</keyword>
<gene>
    <name evidence="2" type="ordered locus">PMN2A_1901</name>
</gene>
<organism evidence="2 3">
    <name type="scientific">Prochlorococcus marinus (strain NATL2A)</name>
    <dbReference type="NCBI Taxonomy" id="59920"/>
    <lineage>
        <taxon>Bacteria</taxon>
        <taxon>Bacillati</taxon>
        <taxon>Cyanobacteriota</taxon>
        <taxon>Cyanophyceae</taxon>
        <taxon>Synechococcales</taxon>
        <taxon>Prochlorococcaceae</taxon>
        <taxon>Prochlorococcus</taxon>
    </lineage>
</organism>
<protein>
    <submittedName>
        <fullName evidence="2">Uncharacterized protein</fullName>
    </submittedName>
</protein>
<keyword evidence="3" id="KW-1185">Reference proteome</keyword>
<dbReference type="HOGENOM" id="CLU_2772566_0_0_3"/>
<sequence length="75" mass="8699">MSELIKMLVEFYILVIPFCVIPVFLVSLDYLNKSAELKRSSYNVIDFDKFLKRKEEGDDVDIDIARLLDIDKIAA</sequence>
<accession>A7MDA1</accession>
<evidence type="ECO:0000256" key="1">
    <source>
        <dbReference type="SAM" id="Phobius"/>
    </source>
</evidence>
<feature type="transmembrane region" description="Helical" evidence="1">
    <location>
        <begin position="12"/>
        <end position="31"/>
    </location>
</feature>
<keyword evidence="1" id="KW-0472">Membrane</keyword>
<name>A7MDA1_PROMT</name>
<proteinExistence type="predicted"/>